<keyword evidence="1" id="KW-0812">Transmembrane</keyword>
<evidence type="ECO:0000256" key="1">
    <source>
        <dbReference type="SAM" id="Phobius"/>
    </source>
</evidence>
<keyword evidence="1" id="KW-1133">Transmembrane helix</keyword>
<dbReference type="Proteomes" id="UP000192939">
    <property type="component" value="Unassembled WGS sequence"/>
</dbReference>
<feature type="transmembrane region" description="Helical" evidence="1">
    <location>
        <begin position="9"/>
        <end position="26"/>
    </location>
</feature>
<feature type="transmembrane region" description="Helical" evidence="1">
    <location>
        <begin position="32"/>
        <end position="53"/>
    </location>
</feature>
<reference evidence="2 3" key="1">
    <citation type="submission" date="2017-04" db="EMBL/GenBank/DDBJ databases">
        <authorList>
            <person name="Varghese N."/>
            <person name="Submissions S."/>
        </authorList>
    </citation>
    <scope>NUCLEOTIDE SEQUENCE [LARGE SCALE GENOMIC DNA]</scope>
    <source>
        <strain evidence="2 3">J12</strain>
    </source>
</reference>
<accession>A0ABY1LZ27</accession>
<gene>
    <name evidence="2" type="ORF">SAMN02744124_02718</name>
</gene>
<proteinExistence type="predicted"/>
<sequence>MVKKIMKSILWGLLGIAILGIVIGFATDHFTLAYRIMLVLFLVFSGWGTFYYVKNHERQYLDDYRRYNRSYDNITREDDLLR</sequence>
<protein>
    <submittedName>
        <fullName evidence="2">Uncharacterized protein</fullName>
    </submittedName>
</protein>
<evidence type="ECO:0000313" key="3">
    <source>
        <dbReference type="Proteomes" id="UP000192939"/>
    </source>
</evidence>
<dbReference type="EMBL" id="FXAE01000028">
    <property type="protein sequence ID" value="SMF38099.1"/>
    <property type="molecule type" value="Genomic_DNA"/>
</dbReference>
<organism evidence="2 3">
    <name type="scientific">Paenibacillus barengoltzii J12</name>
    <dbReference type="NCBI Taxonomy" id="935846"/>
    <lineage>
        <taxon>Bacteria</taxon>
        <taxon>Bacillati</taxon>
        <taxon>Bacillota</taxon>
        <taxon>Bacilli</taxon>
        <taxon>Bacillales</taxon>
        <taxon>Paenibacillaceae</taxon>
        <taxon>Paenibacillus</taxon>
    </lineage>
</organism>
<name>A0ABY1LZ27_9BACL</name>
<evidence type="ECO:0000313" key="2">
    <source>
        <dbReference type="EMBL" id="SMF38099.1"/>
    </source>
</evidence>
<keyword evidence="1" id="KW-0472">Membrane</keyword>
<comment type="caution">
    <text evidence="2">The sequence shown here is derived from an EMBL/GenBank/DDBJ whole genome shotgun (WGS) entry which is preliminary data.</text>
</comment>
<keyword evidence="3" id="KW-1185">Reference proteome</keyword>